<gene>
    <name evidence="1" type="ORF">SP90_02395</name>
</gene>
<dbReference type="PATRIC" id="fig|1560234.3.peg.1930"/>
<comment type="caution">
    <text evidence="1">The sequence shown here is derived from an EMBL/GenBank/DDBJ whole genome shotgun (WGS) entry which is preliminary data.</text>
</comment>
<protein>
    <submittedName>
        <fullName evidence="1">Competence protein ComFB</fullName>
    </submittedName>
</protein>
<evidence type="ECO:0000313" key="1">
    <source>
        <dbReference type="EMBL" id="OBQ56191.1"/>
    </source>
</evidence>
<accession>A0A1B7XL04</accession>
<dbReference type="Pfam" id="PF10719">
    <property type="entry name" value="ComFB"/>
    <property type="match status" value="1"/>
</dbReference>
<sequence length="94" mass="10872">MANEKYLLNDVNFFDIRNRNEGRVIKTIQKVLETPPYYKPSEKDLFDIYALSLNSLPARYAQQGTIVLRDPVRDSDIEDAVRKAFAIVVENPKL</sequence>
<keyword evidence="2" id="KW-1185">Reference proteome</keyword>
<dbReference type="Proteomes" id="UP000091979">
    <property type="component" value="Unassembled WGS sequence"/>
</dbReference>
<dbReference type="OrthoDB" id="5459706at2"/>
<proteinExistence type="predicted"/>
<name>A0A1B7XL04_9BACT</name>
<dbReference type="STRING" id="1560234.SP90_02395"/>
<dbReference type="AlphaFoldDB" id="A0A1B7XL04"/>
<dbReference type="RefSeq" id="WP_066852176.1">
    <property type="nucleotide sequence ID" value="NZ_JXMS01000003.1"/>
</dbReference>
<dbReference type="EMBL" id="JXMS01000003">
    <property type="protein sequence ID" value="OBQ56191.1"/>
    <property type="molecule type" value="Genomic_DNA"/>
</dbReference>
<reference evidence="1 2" key="1">
    <citation type="submission" date="2015-01" db="EMBL/GenBank/DDBJ databases">
        <title>Desulfovibrio sp. JC271 draft genome sequence.</title>
        <authorList>
            <person name="Shivani Y."/>
            <person name="Subhash Y."/>
            <person name="Sasikala C."/>
            <person name="Ramana C.V."/>
        </authorList>
    </citation>
    <scope>NUCLEOTIDE SEQUENCE [LARGE SCALE GENOMIC DNA]</scope>
    <source>
        <strain evidence="1 2">JC271</strain>
    </source>
</reference>
<dbReference type="InterPro" id="IPR019657">
    <property type="entry name" value="ComFB"/>
</dbReference>
<organism evidence="1 2">
    <name type="scientific">Halodesulfovibrio spirochaetisodalis</name>
    <dbReference type="NCBI Taxonomy" id="1560234"/>
    <lineage>
        <taxon>Bacteria</taxon>
        <taxon>Pseudomonadati</taxon>
        <taxon>Thermodesulfobacteriota</taxon>
        <taxon>Desulfovibrionia</taxon>
        <taxon>Desulfovibrionales</taxon>
        <taxon>Desulfovibrionaceae</taxon>
        <taxon>Halodesulfovibrio</taxon>
    </lineage>
</organism>
<evidence type="ECO:0000313" key="2">
    <source>
        <dbReference type="Proteomes" id="UP000091979"/>
    </source>
</evidence>